<evidence type="ECO:0000256" key="1">
    <source>
        <dbReference type="ARBA" id="ARBA00022679"/>
    </source>
</evidence>
<protein>
    <submittedName>
        <fullName evidence="5">Histidine kinase</fullName>
    </submittedName>
</protein>
<dbReference type="RefSeq" id="WP_171631016.1">
    <property type="nucleotide sequence ID" value="NZ_WHNY01000041.1"/>
</dbReference>
<dbReference type="InterPro" id="IPR003593">
    <property type="entry name" value="AAA+_ATPase"/>
</dbReference>
<dbReference type="InterPro" id="IPR003852">
    <property type="entry name" value="Sig_transdc_His_kinase_KdpD_N"/>
</dbReference>
<evidence type="ECO:0000256" key="2">
    <source>
        <dbReference type="ARBA" id="ARBA00022777"/>
    </source>
</evidence>
<feature type="domain" description="AAA+ ATPase" evidence="4">
    <location>
        <begin position="22"/>
        <end position="167"/>
    </location>
</feature>
<dbReference type="EMBL" id="WHNY01000041">
    <property type="protein sequence ID" value="NOU65152.1"/>
    <property type="molecule type" value="Genomic_DNA"/>
</dbReference>
<proteinExistence type="predicted"/>
<dbReference type="InterPro" id="IPR027417">
    <property type="entry name" value="P-loop_NTPase"/>
</dbReference>
<keyword evidence="3" id="KW-0902">Two-component regulatory system</keyword>
<gene>
    <name evidence="5" type="ORF">GC096_14025</name>
</gene>
<dbReference type="GO" id="GO:0016301">
    <property type="term" value="F:kinase activity"/>
    <property type="evidence" value="ECO:0007669"/>
    <property type="project" value="UniProtKB-KW"/>
</dbReference>
<dbReference type="SUPFAM" id="SSF52540">
    <property type="entry name" value="P-loop containing nucleoside triphosphate hydrolases"/>
    <property type="match status" value="2"/>
</dbReference>
<dbReference type="InterPro" id="IPR014729">
    <property type="entry name" value="Rossmann-like_a/b/a_fold"/>
</dbReference>
<dbReference type="PANTHER" id="PTHR45569">
    <property type="entry name" value="SENSOR PROTEIN KDPD"/>
    <property type="match status" value="1"/>
</dbReference>
<evidence type="ECO:0000259" key="4">
    <source>
        <dbReference type="SMART" id="SM00382"/>
    </source>
</evidence>
<sequence>MDGFKRKTPEEILLSISKLHRGSLKIYIGAVSGSGKTYHMLREGHNLKGQGIDVVICAVSTLQRPETVEQLGDLERVPSIHWMKDGVEQKDLNLDALLERNPEVVLVDGLAHHNRDGAQFPTRLEDIKYLLSHDISVISTVNVYELEGAMEVAHKLTGIEVGHCVPSDTLELADEVRLIDATPETILTRLGEGHLKGNRDAALFKRGNLGVLRELALRLVAEDVNDSLEAHREQMGFQGPSGATERILVTTQYHWNGSIYVRRGQQIAKRLNGDLHVVTLRKKGKTLTKEAAAFRRSIMKLVEKVDGKFEELPISFRRCIPQILVDYANANHVTRIILGHSKQTKWQTFLQGSVINGVLRRTKHIDVFLVADRASQEGERILPAHIHTPKEPYKFRRLSKQEVEAKIEKIKRGRFKVYIGAAPGVGKTYTMLREGNDLLKKGIDVKIGLLETHGRIETTQQVGDLDIVPRAVNQYQGINLMEMDTEAIIRLRPEVVLVDELAHSNVPGSKNKKRYEDVLEILEAGISVISTVNVQHLESLNDAVEHITGIRVRETVPDSILRAADEVQLIDVAPEALQLRMRDGKIYAMVKVDQALNNFFKTGNLIALRELALREIADDVDERLESMERKSSLRGPWRRKEVIYVCVTEISQADRLIRRGFRIAHRLKAVWHVSFIVARHTHDEWKTKLETLEKLTIRLGGEFSYQEVVNRNQIPRDFAAKAKNAGATQIIVWKDAIVKKLIPHASTMDVLIVAGYDSWQTSRNRVK</sequence>
<keyword evidence="2 5" id="KW-0418">Kinase</keyword>
<accession>A0ABX1X9M5</accession>
<dbReference type="SUPFAM" id="SSF52402">
    <property type="entry name" value="Adenine nucleotide alpha hydrolases-like"/>
    <property type="match status" value="1"/>
</dbReference>
<dbReference type="Pfam" id="PF02702">
    <property type="entry name" value="KdpD"/>
    <property type="match status" value="2"/>
</dbReference>
<dbReference type="Gene3D" id="3.40.50.620">
    <property type="entry name" value="HUPs"/>
    <property type="match status" value="1"/>
</dbReference>
<evidence type="ECO:0000313" key="5">
    <source>
        <dbReference type="EMBL" id="NOU65152.1"/>
    </source>
</evidence>
<keyword evidence="1" id="KW-0808">Transferase</keyword>
<dbReference type="SMART" id="SM00382">
    <property type="entry name" value="AAA"/>
    <property type="match status" value="2"/>
</dbReference>
<dbReference type="InterPro" id="IPR052023">
    <property type="entry name" value="Histidine_kinase_KdpD"/>
</dbReference>
<evidence type="ECO:0000256" key="3">
    <source>
        <dbReference type="ARBA" id="ARBA00023012"/>
    </source>
</evidence>
<comment type="caution">
    <text evidence="5">The sequence shown here is derived from an EMBL/GenBank/DDBJ whole genome shotgun (WGS) entry which is preliminary data.</text>
</comment>
<reference evidence="5 6" key="1">
    <citation type="submission" date="2019-10" db="EMBL/GenBank/DDBJ databases">
        <title>Description of Paenibacillus humi sp. nov.</title>
        <authorList>
            <person name="Carlier A."/>
            <person name="Qi S."/>
        </authorList>
    </citation>
    <scope>NUCLEOTIDE SEQUENCE [LARGE SCALE GENOMIC DNA]</scope>
    <source>
        <strain evidence="5 6">LMG 31461</strain>
    </source>
</reference>
<evidence type="ECO:0000313" key="6">
    <source>
        <dbReference type="Proteomes" id="UP000653578"/>
    </source>
</evidence>
<name>A0ABX1X9M5_9BACL</name>
<feature type="domain" description="AAA+ ATPase" evidence="4">
    <location>
        <begin position="413"/>
        <end position="558"/>
    </location>
</feature>
<dbReference type="Gene3D" id="3.40.50.300">
    <property type="entry name" value="P-loop containing nucleotide triphosphate hydrolases"/>
    <property type="match status" value="2"/>
</dbReference>
<organism evidence="5 6">
    <name type="scientific">Paenibacillus plantarum</name>
    <dbReference type="NCBI Taxonomy" id="2654975"/>
    <lineage>
        <taxon>Bacteria</taxon>
        <taxon>Bacillati</taxon>
        <taxon>Bacillota</taxon>
        <taxon>Bacilli</taxon>
        <taxon>Bacillales</taxon>
        <taxon>Paenibacillaceae</taxon>
        <taxon>Paenibacillus</taxon>
    </lineage>
</organism>
<dbReference type="PANTHER" id="PTHR45569:SF1">
    <property type="entry name" value="SENSOR PROTEIN KDPD"/>
    <property type="match status" value="1"/>
</dbReference>
<dbReference type="Proteomes" id="UP000653578">
    <property type="component" value="Unassembled WGS sequence"/>
</dbReference>
<keyword evidence="6" id="KW-1185">Reference proteome</keyword>